<name>A0AAV6TRN6_9ARAC</name>
<comment type="catalytic activity">
    <reaction evidence="4">
        <text>(6S)-5-formyl-5,6,7,8-tetrahydrofolate + ATP = (6R)-5,10-methenyltetrahydrofolate + ADP + phosphate</text>
        <dbReference type="Rhea" id="RHEA:10488"/>
        <dbReference type="ChEBI" id="CHEBI:30616"/>
        <dbReference type="ChEBI" id="CHEBI:43474"/>
        <dbReference type="ChEBI" id="CHEBI:57455"/>
        <dbReference type="ChEBI" id="CHEBI:57457"/>
        <dbReference type="ChEBI" id="CHEBI:456216"/>
        <dbReference type="EC" id="6.3.3.2"/>
    </reaction>
</comment>
<evidence type="ECO:0000256" key="3">
    <source>
        <dbReference type="ARBA" id="ARBA00022840"/>
    </source>
</evidence>
<sequence length="112" mass="12311">MDMVKLSSVEEFNNLPLTSWSIKQPLCTDDSLIDALETGGLDLIVVPGIGFTKEGHRIGNGKGYYDIYLERCKKTSGNKFATVALAFNEQIVSTIPVSEHDMMIDEVISPDS</sequence>
<dbReference type="AlphaFoldDB" id="A0AAV6TRN6"/>
<gene>
    <name evidence="6" type="ORF">JTE90_024478</name>
    <name evidence="7" type="ORF">JTE90_027688</name>
</gene>
<keyword evidence="3" id="KW-0067">ATP-binding</keyword>
<evidence type="ECO:0000256" key="2">
    <source>
        <dbReference type="ARBA" id="ARBA00022741"/>
    </source>
</evidence>
<dbReference type="Proteomes" id="UP000827092">
    <property type="component" value="Unassembled WGS sequence"/>
</dbReference>
<dbReference type="GO" id="GO:0009396">
    <property type="term" value="P:folic acid-containing compound biosynthetic process"/>
    <property type="evidence" value="ECO:0007669"/>
    <property type="project" value="TreeGrafter"/>
</dbReference>
<accession>A0AAV6TRN6</accession>
<dbReference type="EMBL" id="JAFNEN010001328">
    <property type="protein sequence ID" value="KAG8174091.1"/>
    <property type="molecule type" value="Genomic_DNA"/>
</dbReference>
<dbReference type="InterPro" id="IPR002698">
    <property type="entry name" value="FTHF_cligase"/>
</dbReference>
<keyword evidence="8" id="KW-1185">Reference proteome</keyword>
<dbReference type="PANTHER" id="PTHR23407:SF1">
    <property type="entry name" value="5-FORMYLTETRAHYDROFOLATE CYCLO-LIGASE"/>
    <property type="match status" value="1"/>
</dbReference>
<dbReference type="InterPro" id="IPR037171">
    <property type="entry name" value="NagB/RpiA_transferase-like"/>
</dbReference>
<dbReference type="EC" id="6.3.3.2" evidence="5"/>
<organism evidence="7 8">
    <name type="scientific">Oedothorax gibbosus</name>
    <dbReference type="NCBI Taxonomy" id="931172"/>
    <lineage>
        <taxon>Eukaryota</taxon>
        <taxon>Metazoa</taxon>
        <taxon>Ecdysozoa</taxon>
        <taxon>Arthropoda</taxon>
        <taxon>Chelicerata</taxon>
        <taxon>Arachnida</taxon>
        <taxon>Araneae</taxon>
        <taxon>Araneomorphae</taxon>
        <taxon>Entelegynae</taxon>
        <taxon>Araneoidea</taxon>
        <taxon>Linyphiidae</taxon>
        <taxon>Erigoninae</taxon>
        <taxon>Oedothorax</taxon>
    </lineage>
</organism>
<dbReference type="EMBL" id="JAFNEN010002170">
    <property type="protein sequence ID" value="KAG8172999.1"/>
    <property type="molecule type" value="Genomic_DNA"/>
</dbReference>
<protein>
    <recommendedName>
        <fullName evidence="5">5-formyltetrahydrofolate cyclo-ligase</fullName>
        <ecNumber evidence="5">6.3.3.2</ecNumber>
    </recommendedName>
</protein>
<evidence type="ECO:0000313" key="6">
    <source>
        <dbReference type="EMBL" id="KAG8172999.1"/>
    </source>
</evidence>
<dbReference type="SUPFAM" id="SSF100950">
    <property type="entry name" value="NagB/RpiA/CoA transferase-like"/>
    <property type="match status" value="1"/>
</dbReference>
<proteinExistence type="inferred from homology"/>
<dbReference type="GO" id="GO:0035999">
    <property type="term" value="P:tetrahydrofolate interconversion"/>
    <property type="evidence" value="ECO:0007669"/>
    <property type="project" value="TreeGrafter"/>
</dbReference>
<dbReference type="InterPro" id="IPR024185">
    <property type="entry name" value="FTHF_cligase-like_sf"/>
</dbReference>
<dbReference type="PANTHER" id="PTHR23407">
    <property type="entry name" value="ATPASE INHIBITOR/5-FORMYLTETRAHYDROFOLATE CYCLO-LIGASE"/>
    <property type="match status" value="1"/>
</dbReference>
<reference evidence="7 8" key="1">
    <citation type="journal article" date="2022" name="Nat. Ecol. Evol.">
        <title>A masculinizing supergene underlies an exaggerated male reproductive morph in a spider.</title>
        <authorList>
            <person name="Hendrickx F."/>
            <person name="De Corte Z."/>
            <person name="Sonet G."/>
            <person name="Van Belleghem S.M."/>
            <person name="Kostlbacher S."/>
            <person name="Vangestel C."/>
        </authorList>
    </citation>
    <scope>NUCLEOTIDE SEQUENCE [LARGE SCALE GENOMIC DNA]</scope>
    <source>
        <strain evidence="7">W744_W776</strain>
    </source>
</reference>
<evidence type="ECO:0000256" key="5">
    <source>
        <dbReference type="ARBA" id="ARBA00038966"/>
    </source>
</evidence>
<dbReference type="GO" id="GO:0005524">
    <property type="term" value="F:ATP binding"/>
    <property type="evidence" value="ECO:0007669"/>
    <property type="project" value="UniProtKB-KW"/>
</dbReference>
<evidence type="ECO:0000313" key="7">
    <source>
        <dbReference type="EMBL" id="KAG8174091.1"/>
    </source>
</evidence>
<evidence type="ECO:0000313" key="8">
    <source>
        <dbReference type="Proteomes" id="UP000827092"/>
    </source>
</evidence>
<comment type="similarity">
    <text evidence="1">Belongs to the 5-formyltetrahydrofolate cyclo-ligase family.</text>
</comment>
<dbReference type="Gene3D" id="3.40.50.10420">
    <property type="entry name" value="NagB/RpiA/CoA transferase-like"/>
    <property type="match status" value="1"/>
</dbReference>
<comment type="caution">
    <text evidence="7">The sequence shown here is derived from an EMBL/GenBank/DDBJ whole genome shotgun (WGS) entry which is preliminary data.</text>
</comment>
<dbReference type="Pfam" id="PF01812">
    <property type="entry name" value="5-FTHF_cyc-lig"/>
    <property type="match status" value="1"/>
</dbReference>
<evidence type="ECO:0000256" key="4">
    <source>
        <dbReference type="ARBA" id="ARBA00036539"/>
    </source>
</evidence>
<dbReference type="GO" id="GO:0030272">
    <property type="term" value="F:5-formyltetrahydrofolate cyclo-ligase activity"/>
    <property type="evidence" value="ECO:0007669"/>
    <property type="project" value="UniProtKB-EC"/>
</dbReference>
<dbReference type="GO" id="GO:0005739">
    <property type="term" value="C:mitochondrion"/>
    <property type="evidence" value="ECO:0007669"/>
    <property type="project" value="TreeGrafter"/>
</dbReference>
<evidence type="ECO:0000256" key="1">
    <source>
        <dbReference type="ARBA" id="ARBA00010638"/>
    </source>
</evidence>
<keyword evidence="2" id="KW-0547">Nucleotide-binding</keyword>